<feature type="non-terminal residue" evidence="1">
    <location>
        <position position="201"/>
    </location>
</feature>
<sequence>MKNTGVKEKITSDEECYAVLPAYESFIQIDKQGKLVKPGDCIIGSIITKSVSGLLLKVICVDGEFARNVADLGIKAFCPMSNIIPAADKKNVSRTYMMNDTVCCEVIEIIPDTDKLVCGMKGTLLPPGSDQGARLGLIHSDDFPPAYKYVPSHLHFTYTFSVCTMHVYVLVVDKHILYQATTAAVIHISSVFTISWDTQNS</sequence>
<comment type="caution">
    <text evidence="1">The sequence shown here is derived from an EMBL/GenBank/DDBJ whole genome shotgun (WGS) entry which is preliminary data.</text>
</comment>
<organism evidence="1 2">
    <name type="scientific">Timema podura</name>
    <name type="common">Walking stick</name>
    <dbReference type="NCBI Taxonomy" id="61482"/>
    <lineage>
        <taxon>Eukaryota</taxon>
        <taxon>Metazoa</taxon>
        <taxon>Ecdysozoa</taxon>
        <taxon>Arthropoda</taxon>
        <taxon>Hexapoda</taxon>
        <taxon>Insecta</taxon>
        <taxon>Pterygota</taxon>
        <taxon>Neoptera</taxon>
        <taxon>Polyneoptera</taxon>
        <taxon>Phasmatodea</taxon>
        <taxon>Timematodea</taxon>
        <taxon>Timematoidea</taxon>
        <taxon>Timematidae</taxon>
        <taxon>Timema</taxon>
    </lineage>
</organism>
<dbReference type="Proteomes" id="UP001153148">
    <property type="component" value="Unassembled WGS sequence"/>
</dbReference>
<accession>A0ABN7P4U8</accession>
<protein>
    <recommendedName>
        <fullName evidence="3">Ribosomal protein S1</fullName>
    </recommendedName>
</protein>
<keyword evidence="2" id="KW-1185">Reference proteome</keyword>
<dbReference type="InterPro" id="IPR012340">
    <property type="entry name" value="NA-bd_OB-fold"/>
</dbReference>
<dbReference type="SUPFAM" id="SSF50249">
    <property type="entry name" value="Nucleic acid-binding proteins"/>
    <property type="match status" value="1"/>
</dbReference>
<gene>
    <name evidence="1" type="ORF">TPAB3V08_LOCUS9049</name>
</gene>
<dbReference type="EMBL" id="CAJPIN010018600">
    <property type="protein sequence ID" value="CAG2062096.1"/>
    <property type="molecule type" value="Genomic_DNA"/>
</dbReference>
<dbReference type="InterPro" id="IPR039190">
    <property type="entry name" value="TTC14"/>
</dbReference>
<evidence type="ECO:0000313" key="1">
    <source>
        <dbReference type="EMBL" id="CAG2062096.1"/>
    </source>
</evidence>
<proteinExistence type="predicted"/>
<evidence type="ECO:0008006" key="3">
    <source>
        <dbReference type="Google" id="ProtNLM"/>
    </source>
</evidence>
<reference evidence="1" key="1">
    <citation type="submission" date="2021-03" db="EMBL/GenBank/DDBJ databases">
        <authorList>
            <person name="Tran Van P."/>
        </authorList>
    </citation>
    <scope>NUCLEOTIDE SEQUENCE</scope>
</reference>
<evidence type="ECO:0000313" key="2">
    <source>
        <dbReference type="Proteomes" id="UP001153148"/>
    </source>
</evidence>
<name>A0ABN7P4U8_TIMPD</name>
<dbReference type="PANTHER" id="PTHR23184:SF9">
    <property type="entry name" value="TETRATRICOPEPTIDE REPEAT PROTEIN 14"/>
    <property type="match status" value="1"/>
</dbReference>
<dbReference type="PANTHER" id="PTHR23184">
    <property type="entry name" value="TETRATRICOPEPTIDE REPEAT PROTEIN 14"/>
    <property type="match status" value="1"/>
</dbReference>